<dbReference type="Proteomes" id="UP000003244">
    <property type="component" value="Unassembled WGS sequence"/>
</dbReference>
<dbReference type="SMART" id="SM00382">
    <property type="entry name" value="AAA"/>
    <property type="match status" value="1"/>
</dbReference>
<protein>
    <submittedName>
        <fullName evidence="6">ABC transporter, ATP-binding protein</fullName>
    </submittedName>
</protein>
<evidence type="ECO:0000256" key="2">
    <source>
        <dbReference type="ARBA" id="ARBA00022448"/>
    </source>
</evidence>
<dbReference type="GeneID" id="84801122"/>
<dbReference type="AlphaFoldDB" id="E0E4B7"/>
<organism evidence="6 7">
    <name type="scientific">Peptostreptococcus stomatis DSM 17678</name>
    <dbReference type="NCBI Taxonomy" id="596315"/>
    <lineage>
        <taxon>Bacteria</taxon>
        <taxon>Bacillati</taxon>
        <taxon>Bacillota</taxon>
        <taxon>Clostridia</taxon>
        <taxon>Peptostreptococcales</taxon>
        <taxon>Peptostreptococcaceae</taxon>
        <taxon>Peptostreptococcus</taxon>
    </lineage>
</organism>
<keyword evidence="7" id="KW-1185">Reference proteome</keyword>
<dbReference type="Gene3D" id="3.40.50.300">
    <property type="entry name" value="P-loop containing nucleotide triphosphate hydrolases"/>
    <property type="match status" value="1"/>
</dbReference>
<dbReference type="eggNOG" id="COG1131">
    <property type="taxonomic scope" value="Bacteria"/>
</dbReference>
<dbReference type="CDD" id="cd03230">
    <property type="entry name" value="ABC_DR_subfamily_A"/>
    <property type="match status" value="1"/>
</dbReference>
<evidence type="ECO:0000256" key="1">
    <source>
        <dbReference type="ARBA" id="ARBA00005417"/>
    </source>
</evidence>
<dbReference type="InterPro" id="IPR027417">
    <property type="entry name" value="P-loop_NTPase"/>
</dbReference>
<evidence type="ECO:0000256" key="3">
    <source>
        <dbReference type="ARBA" id="ARBA00022741"/>
    </source>
</evidence>
<evidence type="ECO:0000313" key="6">
    <source>
        <dbReference type="EMBL" id="EFM64259.1"/>
    </source>
</evidence>
<dbReference type="PANTHER" id="PTHR43335:SF4">
    <property type="entry name" value="ABC TRANSPORTER, ATP-BINDING PROTEIN"/>
    <property type="match status" value="1"/>
</dbReference>
<dbReference type="EMBL" id="ADGQ01000064">
    <property type="protein sequence ID" value="EFM64259.1"/>
    <property type="molecule type" value="Genomic_DNA"/>
</dbReference>
<dbReference type="GO" id="GO:0016887">
    <property type="term" value="F:ATP hydrolysis activity"/>
    <property type="evidence" value="ECO:0007669"/>
    <property type="project" value="InterPro"/>
</dbReference>
<keyword evidence="4 6" id="KW-0067">ATP-binding</keyword>
<dbReference type="InterPro" id="IPR003439">
    <property type="entry name" value="ABC_transporter-like_ATP-bd"/>
</dbReference>
<gene>
    <name evidence="6" type="ORF">HMPREF0634_0990</name>
</gene>
<dbReference type="STRING" id="596315.HMPREF0634_0990"/>
<feature type="domain" description="ABC transporter" evidence="5">
    <location>
        <begin position="9"/>
        <end position="238"/>
    </location>
</feature>
<comment type="similarity">
    <text evidence="1">Belongs to the ABC transporter superfamily.</text>
</comment>
<evidence type="ECO:0000256" key="4">
    <source>
        <dbReference type="ARBA" id="ARBA00022840"/>
    </source>
</evidence>
<evidence type="ECO:0000259" key="5">
    <source>
        <dbReference type="PROSITE" id="PS50893"/>
    </source>
</evidence>
<accession>E0E4B7</accession>
<dbReference type="RefSeq" id="WP_007790361.1">
    <property type="nucleotide sequence ID" value="NZ_ADGQ01000064.1"/>
</dbReference>
<dbReference type="OrthoDB" id="9802264at2"/>
<dbReference type="InterPro" id="IPR003593">
    <property type="entry name" value="AAA+_ATPase"/>
</dbReference>
<reference evidence="6 7" key="1">
    <citation type="submission" date="2010-08" db="EMBL/GenBank/DDBJ databases">
        <authorList>
            <person name="Harkins D.M."/>
            <person name="Madupu R."/>
            <person name="Durkin A.S."/>
            <person name="Torralba M."/>
            <person name="Methe B."/>
            <person name="Sutton G.G."/>
            <person name="Nelson K.E."/>
        </authorList>
    </citation>
    <scope>NUCLEOTIDE SEQUENCE [LARGE SCALE GENOMIC DNA]</scope>
    <source>
        <strain evidence="6 7">DSM 17678</strain>
    </source>
</reference>
<keyword evidence="2" id="KW-0813">Transport</keyword>
<dbReference type="PROSITE" id="PS50893">
    <property type="entry name" value="ABC_TRANSPORTER_2"/>
    <property type="match status" value="1"/>
</dbReference>
<dbReference type="PANTHER" id="PTHR43335">
    <property type="entry name" value="ABC TRANSPORTER, ATP-BINDING PROTEIN"/>
    <property type="match status" value="1"/>
</dbReference>
<dbReference type="SUPFAM" id="SSF52540">
    <property type="entry name" value="P-loop containing nucleoside triphosphate hydrolases"/>
    <property type="match status" value="1"/>
</dbReference>
<evidence type="ECO:0000313" key="7">
    <source>
        <dbReference type="Proteomes" id="UP000003244"/>
    </source>
</evidence>
<dbReference type="Pfam" id="PF00005">
    <property type="entry name" value="ABC_tran"/>
    <property type="match status" value="1"/>
</dbReference>
<keyword evidence="3" id="KW-0547">Nucleotide-binding</keyword>
<sequence length="307" mass="35093">MVLKSETILDVNNLSKRFDKRTIIEDASFKIRKNTIVGLIGKNGAGKTTLMRMLIGFLKSDSGSIMLNGEKLQYGKSSVRIGYLTDVPVFYDFMNAYEYLSMCIGLKKEGVGKSDTNYEVEELLKLVNLKDNKNKRIKSYSRGMKQRLGIAQCLIGEPSLIICDEPMSALDPDGRKEVEKIFNSIKKETSILLSTHILTDIDRLCDEIIFLDKGIAKIINLKDNTNFSAKSRKIEIDFIGQEFSFIEKFELFLKNNDIGYKIEKKKFIISNSKEEIIKKIYYYFGSNDMNVHPSNFRISDMSVDDII</sequence>
<name>E0E4B7_9FIRM</name>
<proteinExistence type="inferred from homology"/>
<dbReference type="GO" id="GO:0005524">
    <property type="term" value="F:ATP binding"/>
    <property type="evidence" value="ECO:0007669"/>
    <property type="project" value="UniProtKB-KW"/>
</dbReference>
<comment type="caution">
    <text evidence="6">The sequence shown here is derived from an EMBL/GenBank/DDBJ whole genome shotgun (WGS) entry which is preliminary data.</text>
</comment>